<comment type="cofactor">
    <cofactor evidence="1">
        <name>[4Fe-4S] cluster</name>
        <dbReference type="ChEBI" id="CHEBI:49883"/>
    </cofactor>
</comment>
<dbReference type="GO" id="GO:0046872">
    <property type="term" value="F:metal ion binding"/>
    <property type="evidence" value="ECO:0007669"/>
    <property type="project" value="UniProtKB-KW"/>
</dbReference>
<keyword evidence="2" id="KW-0949">S-adenosyl-L-methionine</keyword>
<accession>A0A382LZ71</accession>
<dbReference type="Gene3D" id="3.80.30.20">
    <property type="entry name" value="tm_1862 like domain"/>
    <property type="match status" value="1"/>
</dbReference>
<dbReference type="CDD" id="cd01335">
    <property type="entry name" value="Radical_SAM"/>
    <property type="match status" value="1"/>
</dbReference>
<dbReference type="InterPro" id="IPR051198">
    <property type="entry name" value="BchE-like"/>
</dbReference>
<dbReference type="SFLD" id="SFLDS00029">
    <property type="entry name" value="Radical_SAM"/>
    <property type="match status" value="1"/>
</dbReference>
<dbReference type="SMART" id="SM00729">
    <property type="entry name" value="Elp3"/>
    <property type="match status" value="1"/>
</dbReference>
<evidence type="ECO:0000256" key="2">
    <source>
        <dbReference type="ARBA" id="ARBA00022691"/>
    </source>
</evidence>
<keyword evidence="3" id="KW-0479">Metal-binding</keyword>
<evidence type="ECO:0000256" key="4">
    <source>
        <dbReference type="ARBA" id="ARBA00023004"/>
    </source>
</evidence>
<dbReference type="InterPro" id="IPR023404">
    <property type="entry name" value="rSAM_horseshoe"/>
</dbReference>
<dbReference type="Pfam" id="PF04055">
    <property type="entry name" value="Radical_SAM"/>
    <property type="match status" value="1"/>
</dbReference>
<reference evidence="7" key="1">
    <citation type="submission" date="2018-05" db="EMBL/GenBank/DDBJ databases">
        <authorList>
            <person name="Lanie J.A."/>
            <person name="Ng W.-L."/>
            <person name="Kazmierczak K.M."/>
            <person name="Andrzejewski T.M."/>
            <person name="Davidsen T.M."/>
            <person name="Wayne K.J."/>
            <person name="Tettelin H."/>
            <person name="Glass J.I."/>
            <person name="Rusch D."/>
            <person name="Podicherti R."/>
            <person name="Tsui H.-C.T."/>
            <person name="Winkler M.E."/>
        </authorList>
    </citation>
    <scope>NUCLEOTIDE SEQUENCE</scope>
</reference>
<dbReference type="GO" id="GO:0003824">
    <property type="term" value="F:catalytic activity"/>
    <property type="evidence" value="ECO:0007669"/>
    <property type="project" value="InterPro"/>
</dbReference>
<keyword evidence="5" id="KW-0411">Iron-sulfur</keyword>
<dbReference type="InterPro" id="IPR058240">
    <property type="entry name" value="rSAM_sf"/>
</dbReference>
<feature type="non-terminal residue" evidence="7">
    <location>
        <position position="1"/>
    </location>
</feature>
<dbReference type="PANTHER" id="PTHR43409:SF16">
    <property type="entry name" value="SLR0320 PROTEIN"/>
    <property type="match status" value="1"/>
</dbReference>
<dbReference type="InterPro" id="IPR007197">
    <property type="entry name" value="rSAM"/>
</dbReference>
<evidence type="ECO:0000259" key="6">
    <source>
        <dbReference type="PROSITE" id="PS51918"/>
    </source>
</evidence>
<keyword evidence="4" id="KW-0408">Iron</keyword>
<evidence type="ECO:0000256" key="1">
    <source>
        <dbReference type="ARBA" id="ARBA00001966"/>
    </source>
</evidence>
<dbReference type="SUPFAM" id="SSF102114">
    <property type="entry name" value="Radical SAM enzymes"/>
    <property type="match status" value="1"/>
</dbReference>
<dbReference type="AlphaFoldDB" id="A0A382LZ71"/>
<dbReference type="EMBL" id="UINC01089519">
    <property type="protein sequence ID" value="SVC40687.1"/>
    <property type="molecule type" value="Genomic_DNA"/>
</dbReference>
<sequence length="394" mass="45757">WVRKNPSIFDFFKVRPYVDIISHHEGEETTRELLIELLNDKPDLSKILGISYKNKDFSTSINLQRDRIKDLNSMPSPYLDGTFDKLYDTMPHHIKKFKMTIEPSRGCPYACTFCEIGDTLYTKIERHSIEKICAELDWASKREIEFIDCADSNFGLFPEHKDLTEHMAKLKQETGFPIRFSVAWSKGHADRVIEIYKIMADAELDKTGVTIALQSMNPDTLKAIRRKNIDNGKLEEFIAKYDLQDLGSYVELVMGLPLETLDTWVDGLCYLMEINQHTSVKVFPLAALPNTPIAEKEYGEKYGIEYASIYESNHTPYNPEAQSGGWDIVIGTNTMPHKEWKRAYMFKWLTGWAHWLGYTQSISRYLRSVHNISYKDFYWGLFKYAENKKNSFIG</sequence>
<evidence type="ECO:0000256" key="3">
    <source>
        <dbReference type="ARBA" id="ARBA00022723"/>
    </source>
</evidence>
<dbReference type="InterPro" id="IPR006638">
    <property type="entry name" value="Elp3/MiaA/NifB-like_rSAM"/>
</dbReference>
<name>A0A382LZ71_9ZZZZ</name>
<protein>
    <recommendedName>
        <fullName evidence="6">Radical SAM core domain-containing protein</fullName>
    </recommendedName>
</protein>
<proteinExistence type="predicted"/>
<organism evidence="7">
    <name type="scientific">marine metagenome</name>
    <dbReference type="NCBI Taxonomy" id="408172"/>
    <lineage>
        <taxon>unclassified sequences</taxon>
        <taxon>metagenomes</taxon>
        <taxon>ecological metagenomes</taxon>
    </lineage>
</organism>
<evidence type="ECO:0000256" key="5">
    <source>
        <dbReference type="ARBA" id="ARBA00023014"/>
    </source>
</evidence>
<dbReference type="GO" id="GO:0051536">
    <property type="term" value="F:iron-sulfur cluster binding"/>
    <property type="evidence" value="ECO:0007669"/>
    <property type="project" value="UniProtKB-KW"/>
</dbReference>
<feature type="domain" description="Radical SAM core" evidence="6">
    <location>
        <begin position="93"/>
        <end position="316"/>
    </location>
</feature>
<dbReference type="PROSITE" id="PS51918">
    <property type="entry name" value="RADICAL_SAM"/>
    <property type="match status" value="1"/>
</dbReference>
<evidence type="ECO:0000313" key="7">
    <source>
        <dbReference type="EMBL" id="SVC40687.1"/>
    </source>
</evidence>
<dbReference type="PANTHER" id="PTHR43409">
    <property type="entry name" value="ANAEROBIC MAGNESIUM-PROTOPORPHYRIN IX MONOMETHYL ESTER CYCLASE-RELATED"/>
    <property type="match status" value="1"/>
</dbReference>
<feature type="non-terminal residue" evidence="7">
    <location>
        <position position="394"/>
    </location>
</feature>
<dbReference type="SFLD" id="SFLDG01082">
    <property type="entry name" value="B12-binding_domain_containing"/>
    <property type="match status" value="1"/>
</dbReference>
<dbReference type="GO" id="GO:0005829">
    <property type="term" value="C:cytosol"/>
    <property type="evidence" value="ECO:0007669"/>
    <property type="project" value="TreeGrafter"/>
</dbReference>
<gene>
    <name evidence="7" type="ORF">METZ01_LOCUS293541</name>
</gene>